<evidence type="ECO:0000313" key="5">
    <source>
        <dbReference type="EMBL" id="KAJ1720864.1"/>
    </source>
</evidence>
<proteinExistence type="predicted"/>
<keyword evidence="2 5" id="KW-0067">ATP-binding</keyword>
<accession>A0A9W8CPP4</accession>
<sequence length="254" mass="27869">MAGGGGGKKSKASAAAAAAQKTAAPSTSSSGKGSKKDQGKQGKAAGEAAQADAVPAKVKLFGGWTGKTPMTLLNELVQRQSGWHRASYNAHGGADGRFTCTIRLTKPDPKTLSAVQTVTFRPPAEITAAQASAVEAKHYAATYALFRMRSDTRMHLSLPPEHRAYWEALDAQREKGEGVYAADPFAAKIERDKGRAAREREREKHAERRERAEQGHREELLRPAARRRWDEMLEVRMAERHRLRVEGVVRTWTT</sequence>
<feature type="compositionally biased region" description="Low complexity" evidence="3">
    <location>
        <begin position="12"/>
        <end position="32"/>
    </location>
</feature>
<gene>
    <name evidence="5" type="primary">ucp12_1</name>
    <name evidence="5" type="ORF">LPJ53_004562</name>
</gene>
<keyword evidence="2 5" id="KW-0347">Helicase</keyword>
<comment type="caution">
    <text evidence="5">The sequence shown here is derived from an EMBL/GenBank/DDBJ whole genome shotgun (WGS) entry which is preliminary data.</text>
</comment>
<evidence type="ECO:0000259" key="4">
    <source>
        <dbReference type="Pfam" id="PF24385"/>
    </source>
</evidence>
<organism evidence="5 6">
    <name type="scientific">Coemansia erecta</name>
    <dbReference type="NCBI Taxonomy" id="147472"/>
    <lineage>
        <taxon>Eukaryota</taxon>
        <taxon>Fungi</taxon>
        <taxon>Fungi incertae sedis</taxon>
        <taxon>Zoopagomycota</taxon>
        <taxon>Kickxellomycotina</taxon>
        <taxon>Kickxellomycetes</taxon>
        <taxon>Kickxellales</taxon>
        <taxon>Kickxellaceae</taxon>
        <taxon>Coemansia</taxon>
    </lineage>
</organism>
<feature type="domain" description="ATP-dependent RNA helicase DHX29 DSRM-like" evidence="4">
    <location>
        <begin position="67"/>
        <end position="202"/>
    </location>
</feature>
<dbReference type="Gene3D" id="3.30.160.20">
    <property type="match status" value="1"/>
</dbReference>
<dbReference type="CDD" id="cd00048">
    <property type="entry name" value="DSRM_SF"/>
    <property type="match status" value="1"/>
</dbReference>
<dbReference type="EC" id="3.6.4.13" evidence="5"/>
<dbReference type="GO" id="GO:0003724">
    <property type="term" value="F:RNA helicase activity"/>
    <property type="evidence" value="ECO:0007669"/>
    <property type="project" value="UniProtKB-EC"/>
</dbReference>
<feature type="region of interest" description="Disordered" evidence="3">
    <location>
        <begin position="1"/>
        <end position="49"/>
    </location>
</feature>
<reference evidence="5" key="1">
    <citation type="submission" date="2022-07" db="EMBL/GenBank/DDBJ databases">
        <title>Phylogenomic reconstructions and comparative analyses of Kickxellomycotina fungi.</title>
        <authorList>
            <person name="Reynolds N.K."/>
            <person name="Stajich J.E."/>
            <person name="Barry K."/>
            <person name="Grigoriev I.V."/>
            <person name="Crous P."/>
            <person name="Smith M.E."/>
        </authorList>
    </citation>
    <scope>NUCLEOTIDE SEQUENCE</scope>
    <source>
        <strain evidence="5">NBRC 32514</strain>
    </source>
</reference>
<dbReference type="InterPro" id="IPR056328">
    <property type="entry name" value="DSRM_DHX29"/>
</dbReference>
<dbReference type="GO" id="GO:0016787">
    <property type="term" value="F:hydrolase activity"/>
    <property type="evidence" value="ECO:0007669"/>
    <property type="project" value="UniProtKB-KW"/>
</dbReference>
<feature type="non-terminal residue" evidence="5">
    <location>
        <position position="254"/>
    </location>
</feature>
<name>A0A9W8CPP4_9FUNG</name>
<keyword evidence="6" id="KW-1185">Reference proteome</keyword>
<evidence type="ECO:0000256" key="1">
    <source>
        <dbReference type="ARBA" id="ARBA00022801"/>
    </source>
</evidence>
<dbReference type="Pfam" id="PF24385">
    <property type="entry name" value="DSRM_DHX29"/>
    <property type="match status" value="1"/>
</dbReference>
<keyword evidence="1 5" id="KW-0378">Hydrolase</keyword>
<dbReference type="Proteomes" id="UP001149813">
    <property type="component" value="Unassembled WGS sequence"/>
</dbReference>
<dbReference type="AlphaFoldDB" id="A0A9W8CPP4"/>
<keyword evidence="2 5" id="KW-0547">Nucleotide-binding</keyword>
<protein>
    <submittedName>
        <fullName evidence="5">Helicase</fullName>
        <ecNumber evidence="5">3.6.4.13</ecNumber>
    </submittedName>
</protein>
<dbReference type="OrthoDB" id="5600252at2759"/>
<evidence type="ECO:0000256" key="2">
    <source>
        <dbReference type="ARBA" id="ARBA00022806"/>
    </source>
</evidence>
<evidence type="ECO:0000256" key="3">
    <source>
        <dbReference type="SAM" id="MobiDB-lite"/>
    </source>
</evidence>
<feature type="region of interest" description="Disordered" evidence="3">
    <location>
        <begin position="191"/>
        <end position="219"/>
    </location>
</feature>
<evidence type="ECO:0000313" key="6">
    <source>
        <dbReference type="Proteomes" id="UP001149813"/>
    </source>
</evidence>
<dbReference type="EMBL" id="JANBOJ010000219">
    <property type="protein sequence ID" value="KAJ1720864.1"/>
    <property type="molecule type" value="Genomic_DNA"/>
</dbReference>